<protein>
    <recommendedName>
        <fullName evidence="1">Heterokaryon incompatibility domain-containing protein</fullName>
    </recommendedName>
</protein>
<reference evidence="2" key="1">
    <citation type="journal article" date="2020" name="Phytopathology">
        <title>Genome sequence and comparative analysis of Colletotrichum gloeosporioides isolated from Liriodendron leaves.</title>
        <authorList>
            <person name="Fu F.F."/>
            <person name="Hao Z."/>
            <person name="Wang P."/>
            <person name="Lu Y."/>
            <person name="Xue L.J."/>
            <person name="Wei G."/>
            <person name="Tian Y."/>
            <person name="Baishi H."/>
            <person name="Xu H."/>
            <person name="Shi J."/>
            <person name="Cheng T."/>
            <person name="Wang G."/>
            <person name="Yi Y."/>
            <person name="Chen J."/>
        </authorList>
    </citation>
    <scope>NUCLEOTIDE SEQUENCE</scope>
    <source>
        <strain evidence="2">Lc1</strain>
    </source>
</reference>
<accession>A0A8H4CXK1</accession>
<dbReference type="GeneID" id="69021556"/>
<comment type="caution">
    <text evidence="2">The sequence shown here is derived from an EMBL/GenBank/DDBJ whole genome shotgun (WGS) entry which is preliminary data.</text>
</comment>
<dbReference type="PANTHER" id="PTHR24148">
    <property type="entry name" value="ANKYRIN REPEAT DOMAIN-CONTAINING PROTEIN 39 HOMOLOG-RELATED"/>
    <property type="match status" value="1"/>
</dbReference>
<evidence type="ECO:0000313" key="3">
    <source>
        <dbReference type="Proteomes" id="UP000613401"/>
    </source>
</evidence>
<dbReference type="RefSeq" id="XP_045270855.1">
    <property type="nucleotide sequence ID" value="XM_045414277.1"/>
</dbReference>
<reference evidence="2" key="2">
    <citation type="submission" date="2020-03" db="EMBL/GenBank/DDBJ databases">
        <authorList>
            <person name="Fu F.-F."/>
            <person name="Chen J."/>
        </authorList>
    </citation>
    <scope>NUCLEOTIDE SEQUENCE</scope>
    <source>
        <strain evidence="2">Lc1</strain>
    </source>
</reference>
<feature type="domain" description="Heterokaryon incompatibility" evidence="1">
    <location>
        <begin position="50"/>
        <end position="197"/>
    </location>
</feature>
<dbReference type="EMBL" id="WVTB01000006">
    <property type="protein sequence ID" value="KAF3811696.1"/>
    <property type="molecule type" value="Genomic_DNA"/>
</dbReference>
<dbReference type="InterPro" id="IPR052895">
    <property type="entry name" value="HetReg/Transcr_Mod"/>
</dbReference>
<dbReference type="Proteomes" id="UP000613401">
    <property type="component" value="Unassembled WGS sequence"/>
</dbReference>
<dbReference type="PANTHER" id="PTHR24148:SF64">
    <property type="entry name" value="HETEROKARYON INCOMPATIBILITY DOMAIN-CONTAINING PROTEIN"/>
    <property type="match status" value="1"/>
</dbReference>
<evidence type="ECO:0000259" key="1">
    <source>
        <dbReference type="Pfam" id="PF06985"/>
    </source>
</evidence>
<dbReference type="AlphaFoldDB" id="A0A8H4CXK1"/>
<dbReference type="Pfam" id="PF06985">
    <property type="entry name" value="HET"/>
    <property type="match status" value="1"/>
</dbReference>
<sequence length="403" mass="45162">MTAYQYEPLLSPDSIRLLALQPSASHDAELRGSLLCTTLGEADYDLIDPYTALSYVWGSDERPCLIFLAGKDFAITQSLHDALRDMRDATRVLRIWADALCINQGDVPERNAQVKLMGKIYGVASNTIIYLGHLTEDAAEVLAATTWRAAEFDYEMHDDNTGATHVAEVSNKHTLVEAACRGILSRPWFQRVWVLQELILSKSPWIQCGHQRVRWEDLCRFLLCKATNPPNKHGALLSVLGNMNETRNLRAGGVGKPLWDVLKIRRGFGAADPRDRVYANFGIINDLRRVRRYLDVDYRVSLQVVLSKLAEYIISTKGATYSMTQVQDLRFEDYVEGLPSWVPQWQYSCSEMPDFGGLELNFSGSYSVLNTDGMPSILAHTGCDVDMVASCVMIIIGKGVLFL</sequence>
<evidence type="ECO:0000313" key="2">
    <source>
        <dbReference type="EMBL" id="KAF3811696.1"/>
    </source>
</evidence>
<keyword evidence="3" id="KW-1185">Reference proteome</keyword>
<organism evidence="2 3">
    <name type="scientific">Colletotrichum gloeosporioides</name>
    <name type="common">Anthracnose fungus</name>
    <name type="synonym">Glomerella cingulata</name>
    <dbReference type="NCBI Taxonomy" id="474922"/>
    <lineage>
        <taxon>Eukaryota</taxon>
        <taxon>Fungi</taxon>
        <taxon>Dikarya</taxon>
        <taxon>Ascomycota</taxon>
        <taxon>Pezizomycotina</taxon>
        <taxon>Sordariomycetes</taxon>
        <taxon>Hypocreomycetidae</taxon>
        <taxon>Glomerellales</taxon>
        <taxon>Glomerellaceae</taxon>
        <taxon>Colletotrichum</taxon>
        <taxon>Colletotrichum gloeosporioides species complex</taxon>
    </lineage>
</organism>
<dbReference type="InterPro" id="IPR010730">
    <property type="entry name" value="HET"/>
</dbReference>
<gene>
    <name evidence="2" type="ORF">GCG54_00014445</name>
</gene>
<proteinExistence type="predicted"/>
<name>A0A8H4CXK1_COLGL</name>